<comment type="caution">
    <text evidence="1">The sequence shown here is derived from an EMBL/GenBank/DDBJ whole genome shotgun (WGS) entry which is preliminary data.</text>
</comment>
<dbReference type="AlphaFoldDB" id="A0AAV7HUF7"/>
<sequence>MEAWKKYILNVVFMCFDYQNRNTKFYSFNPFTSSVPKAWMKISVVPAINHHSWTLLSQNYSTNPYSRNFIDIIRFYLNLPMAPGKFTLCGRIVFVVASVSFTVSNIIFQAHIDIALTTKNIARNVETMVDLNEMNYNVLVGEFMESVMKDSGVKNTKLVLENVKCSQLKYNEAYADKDMTL</sequence>
<accession>A0AAV7HUF7</accession>
<dbReference type="Proteomes" id="UP000826195">
    <property type="component" value="Unassembled WGS sequence"/>
</dbReference>
<gene>
    <name evidence="1" type="ORF">KQX54_008423</name>
</gene>
<evidence type="ECO:0000313" key="1">
    <source>
        <dbReference type="EMBL" id="KAH0534789.1"/>
    </source>
</evidence>
<name>A0AAV7HUF7_COTGL</name>
<organism evidence="1 2">
    <name type="scientific">Cotesia glomerata</name>
    <name type="common">Lepidopteran parasitic wasp</name>
    <name type="synonym">Apanteles glomeratus</name>
    <dbReference type="NCBI Taxonomy" id="32391"/>
    <lineage>
        <taxon>Eukaryota</taxon>
        <taxon>Metazoa</taxon>
        <taxon>Ecdysozoa</taxon>
        <taxon>Arthropoda</taxon>
        <taxon>Hexapoda</taxon>
        <taxon>Insecta</taxon>
        <taxon>Pterygota</taxon>
        <taxon>Neoptera</taxon>
        <taxon>Endopterygota</taxon>
        <taxon>Hymenoptera</taxon>
        <taxon>Apocrita</taxon>
        <taxon>Ichneumonoidea</taxon>
        <taxon>Braconidae</taxon>
        <taxon>Microgastrinae</taxon>
        <taxon>Cotesia</taxon>
    </lineage>
</organism>
<reference evidence="1 2" key="1">
    <citation type="journal article" date="2021" name="J. Hered.">
        <title>A chromosome-level genome assembly of the parasitoid wasp, Cotesia glomerata (Hymenoptera: Braconidae).</title>
        <authorList>
            <person name="Pinto B.J."/>
            <person name="Weis J.J."/>
            <person name="Gamble T."/>
            <person name="Ode P.J."/>
            <person name="Paul R."/>
            <person name="Zaspel J.M."/>
        </authorList>
    </citation>
    <scope>NUCLEOTIDE SEQUENCE [LARGE SCALE GENOMIC DNA]</scope>
    <source>
        <strain evidence="1">CgM1</strain>
    </source>
</reference>
<proteinExistence type="predicted"/>
<keyword evidence="2" id="KW-1185">Reference proteome</keyword>
<evidence type="ECO:0000313" key="2">
    <source>
        <dbReference type="Proteomes" id="UP000826195"/>
    </source>
</evidence>
<dbReference type="EMBL" id="JAHXZJ010002982">
    <property type="protein sequence ID" value="KAH0534789.1"/>
    <property type="molecule type" value="Genomic_DNA"/>
</dbReference>
<protein>
    <submittedName>
        <fullName evidence="1">Uncharacterized protein</fullName>
    </submittedName>
</protein>